<reference evidence="2 3" key="1">
    <citation type="submission" date="2017-09" db="EMBL/GenBank/DDBJ databases">
        <title>Genomics of the genus Arcobacter.</title>
        <authorList>
            <person name="Perez-Cataluna A."/>
            <person name="Figueras M.J."/>
            <person name="Salas-Masso N."/>
        </authorList>
    </citation>
    <scope>NUCLEOTIDE SEQUENCE [LARGE SCALE GENOMIC DNA]</scope>
    <source>
        <strain evidence="2 3">DSM 18005</strain>
    </source>
</reference>
<evidence type="ECO:0000256" key="1">
    <source>
        <dbReference type="SAM" id="SignalP"/>
    </source>
</evidence>
<sequence>MRRLKKSLLLLSLISLTSFTFAQDSVINERTKILQNGKDLGFITVLTPIDVVKKQANKATIKIKGYRLENYPQMIVRDLKRKELYAEFKDEESSNKYFKTIKKHEDDYGEIWHEVEGVFTIDTKNIAKNPDKLKLKAKKTYEQSCSMCHHLPASNAYTVNQWPQQIESMMEQVTLEPKTKNLIIKYLQQHAADAK</sequence>
<proteinExistence type="predicted"/>
<dbReference type="Gene3D" id="1.10.760.10">
    <property type="entry name" value="Cytochrome c-like domain"/>
    <property type="match status" value="1"/>
</dbReference>
<organism evidence="2 3">
    <name type="scientific">Malaciobacter halophilus</name>
    <dbReference type="NCBI Taxonomy" id="197482"/>
    <lineage>
        <taxon>Bacteria</taxon>
        <taxon>Pseudomonadati</taxon>
        <taxon>Campylobacterota</taxon>
        <taxon>Epsilonproteobacteria</taxon>
        <taxon>Campylobacterales</taxon>
        <taxon>Arcobacteraceae</taxon>
        <taxon>Malaciobacter</taxon>
    </lineage>
</organism>
<evidence type="ECO:0008006" key="4">
    <source>
        <dbReference type="Google" id="ProtNLM"/>
    </source>
</evidence>
<evidence type="ECO:0000313" key="3">
    <source>
        <dbReference type="Proteomes" id="UP000233248"/>
    </source>
</evidence>
<keyword evidence="3" id="KW-1185">Reference proteome</keyword>
<comment type="caution">
    <text evidence="2">The sequence shown here is derived from an EMBL/GenBank/DDBJ whole genome shotgun (WGS) entry which is preliminary data.</text>
</comment>
<dbReference type="AlphaFoldDB" id="A0A2N1J2E0"/>
<dbReference type="OrthoDB" id="196859at2"/>
<dbReference type="RefSeq" id="WP_101184959.1">
    <property type="nucleotide sequence ID" value="NZ_CP031218.1"/>
</dbReference>
<dbReference type="GO" id="GO:0020037">
    <property type="term" value="F:heme binding"/>
    <property type="evidence" value="ECO:0007669"/>
    <property type="project" value="InterPro"/>
</dbReference>
<dbReference type="EMBL" id="NXIF01000031">
    <property type="protein sequence ID" value="PKI80664.1"/>
    <property type="molecule type" value="Genomic_DNA"/>
</dbReference>
<dbReference type="Proteomes" id="UP000233248">
    <property type="component" value="Unassembled WGS sequence"/>
</dbReference>
<gene>
    <name evidence="2" type="ORF">CP960_08330</name>
</gene>
<feature type="signal peptide" evidence="1">
    <location>
        <begin position="1"/>
        <end position="22"/>
    </location>
</feature>
<name>A0A2N1J2E0_9BACT</name>
<accession>A0A2N1J2E0</accession>
<evidence type="ECO:0000313" key="2">
    <source>
        <dbReference type="EMBL" id="PKI80664.1"/>
    </source>
</evidence>
<dbReference type="KEGG" id="ahs:AHALO_2198"/>
<keyword evidence="1" id="KW-0732">Signal</keyword>
<dbReference type="InterPro" id="IPR036909">
    <property type="entry name" value="Cyt_c-like_dom_sf"/>
</dbReference>
<dbReference type="GO" id="GO:0009055">
    <property type="term" value="F:electron transfer activity"/>
    <property type="evidence" value="ECO:0007669"/>
    <property type="project" value="InterPro"/>
</dbReference>
<feature type="chain" id="PRO_5014890495" description="Cytochrome C" evidence="1">
    <location>
        <begin position="23"/>
        <end position="195"/>
    </location>
</feature>
<protein>
    <recommendedName>
        <fullName evidence="4">Cytochrome C</fullName>
    </recommendedName>
</protein>